<comment type="similarity">
    <text evidence="1">Belongs to the CPA3 antiporters (TC 2.A.63) subunit G family.</text>
</comment>
<dbReference type="Proteomes" id="UP000676325">
    <property type="component" value="Unassembled WGS sequence"/>
</dbReference>
<sequence length="136" mass="14297">MSTVIVVVVAVLALVGLVFSVSGAVGILRMPDVYCRIQCSSKTITMGALPALVALVVGEGFESAYAARALIVAALLLTVNPAASHALARAAYRAGVPMWDGAVRDDVKAMKAAEAEDADHRHGDRPEDRREGEHDD</sequence>
<name>A0A941ECM2_9ACTN</name>
<dbReference type="GO" id="GO:0015385">
    <property type="term" value="F:sodium:proton antiporter activity"/>
    <property type="evidence" value="ECO:0007669"/>
    <property type="project" value="TreeGrafter"/>
</dbReference>
<evidence type="ECO:0000256" key="1">
    <source>
        <dbReference type="ARBA" id="ARBA00008404"/>
    </source>
</evidence>
<dbReference type="InterPro" id="IPR005133">
    <property type="entry name" value="PhaG_MnhG_YufB"/>
</dbReference>
<dbReference type="Pfam" id="PF03334">
    <property type="entry name" value="PhaG_MnhG_YufB"/>
    <property type="match status" value="1"/>
</dbReference>
<dbReference type="NCBIfam" id="TIGR01300">
    <property type="entry name" value="CPA3_mnhG_phaG"/>
    <property type="match status" value="1"/>
</dbReference>
<evidence type="ECO:0000313" key="3">
    <source>
        <dbReference type="EMBL" id="MBR7828003.1"/>
    </source>
</evidence>
<feature type="region of interest" description="Disordered" evidence="2">
    <location>
        <begin position="111"/>
        <end position="136"/>
    </location>
</feature>
<organism evidence="3 4">
    <name type="scientific">Actinospica acidithermotolerans</name>
    <dbReference type="NCBI Taxonomy" id="2828514"/>
    <lineage>
        <taxon>Bacteria</taxon>
        <taxon>Bacillati</taxon>
        <taxon>Actinomycetota</taxon>
        <taxon>Actinomycetes</taxon>
        <taxon>Catenulisporales</taxon>
        <taxon>Actinospicaceae</taxon>
        <taxon>Actinospica</taxon>
    </lineage>
</organism>
<reference evidence="3" key="1">
    <citation type="submission" date="2021-04" db="EMBL/GenBank/DDBJ databases">
        <title>Genome based classification of Actinospica acidithermotolerans sp. nov., an actinobacterium isolated from an Indonesian hot spring.</title>
        <authorList>
            <person name="Kusuma A.B."/>
            <person name="Putra K.E."/>
            <person name="Nafisah S."/>
            <person name="Loh J."/>
            <person name="Nouioui I."/>
            <person name="Goodfellow M."/>
        </authorList>
    </citation>
    <scope>NUCLEOTIDE SEQUENCE</scope>
    <source>
        <strain evidence="3">MGRD01-02</strain>
    </source>
</reference>
<evidence type="ECO:0000256" key="2">
    <source>
        <dbReference type="SAM" id="MobiDB-lite"/>
    </source>
</evidence>
<dbReference type="EMBL" id="JAGSOH010000047">
    <property type="protein sequence ID" value="MBR7828003.1"/>
    <property type="molecule type" value="Genomic_DNA"/>
</dbReference>
<dbReference type="PANTHER" id="PTHR34703">
    <property type="entry name" value="ANTIPORTER SUBUNIT MNHG2-RELATED"/>
    <property type="match status" value="1"/>
</dbReference>
<gene>
    <name evidence="3" type="ORF">KDK95_16930</name>
</gene>
<protein>
    <submittedName>
        <fullName evidence="3">Monovalent cation/H(+) antiporter subunit G</fullName>
    </submittedName>
</protein>
<dbReference type="RefSeq" id="WP_212519143.1">
    <property type="nucleotide sequence ID" value="NZ_JAGSOH010000047.1"/>
</dbReference>
<proteinExistence type="inferred from homology"/>
<evidence type="ECO:0000313" key="4">
    <source>
        <dbReference type="Proteomes" id="UP000676325"/>
    </source>
</evidence>
<comment type="caution">
    <text evidence="3">The sequence shown here is derived from an EMBL/GenBank/DDBJ whole genome shotgun (WGS) entry which is preliminary data.</text>
</comment>
<dbReference type="PANTHER" id="PTHR34703:SF1">
    <property type="entry name" value="ANTIPORTER SUBUNIT MNHG2-RELATED"/>
    <property type="match status" value="1"/>
</dbReference>
<dbReference type="AlphaFoldDB" id="A0A941ECM2"/>
<accession>A0A941ECM2</accession>
<keyword evidence="4" id="KW-1185">Reference proteome</keyword>